<accession>A0A0W8FBQ3</accession>
<dbReference type="EMBL" id="LNQE01001390">
    <property type="protein sequence ID" value="KUG18295.1"/>
    <property type="molecule type" value="Genomic_DNA"/>
</dbReference>
<evidence type="ECO:0008006" key="3">
    <source>
        <dbReference type="Google" id="ProtNLM"/>
    </source>
</evidence>
<dbReference type="Pfam" id="PF06150">
    <property type="entry name" value="ChaB"/>
    <property type="match status" value="1"/>
</dbReference>
<protein>
    <recommendedName>
        <fullName evidence="3">Cation transport regulator chab</fullName>
    </recommendedName>
</protein>
<organism evidence="2">
    <name type="scientific">hydrocarbon metagenome</name>
    <dbReference type="NCBI Taxonomy" id="938273"/>
    <lineage>
        <taxon>unclassified sequences</taxon>
        <taxon>metagenomes</taxon>
        <taxon>ecological metagenomes</taxon>
    </lineage>
</organism>
<dbReference type="InterPro" id="IPR009317">
    <property type="entry name" value="ChaB"/>
</dbReference>
<dbReference type="Gene3D" id="1.10.1740.70">
    <property type="entry name" value="ChaB"/>
    <property type="match status" value="1"/>
</dbReference>
<evidence type="ECO:0000256" key="1">
    <source>
        <dbReference type="SAM" id="MobiDB-lite"/>
    </source>
</evidence>
<dbReference type="InterPro" id="IPR037205">
    <property type="entry name" value="ChaB_sf"/>
</dbReference>
<gene>
    <name evidence="2" type="ORF">ASZ90_012000</name>
</gene>
<dbReference type="SUPFAM" id="SSF140376">
    <property type="entry name" value="ChaB-like"/>
    <property type="match status" value="1"/>
</dbReference>
<dbReference type="AlphaFoldDB" id="A0A0W8FBQ3"/>
<evidence type="ECO:0000313" key="2">
    <source>
        <dbReference type="EMBL" id="KUG18295.1"/>
    </source>
</evidence>
<feature type="region of interest" description="Disordered" evidence="1">
    <location>
        <begin position="57"/>
        <end position="97"/>
    </location>
</feature>
<proteinExistence type="predicted"/>
<name>A0A0W8FBQ3_9ZZZZ</name>
<comment type="caution">
    <text evidence="2">The sequence shown here is derived from an EMBL/GenBank/DDBJ whole genome shotgun (WGS) entry which is preliminary data.</text>
</comment>
<sequence length="97" mass="11078">MPYANISELPKSVRNLPSRAKTIYMKAFNSCWEDLEIEDETAREKASHESAWSAVKEQYEKDDETGEWVKSDGYAGRRSRHRKSRSSGTSLQAKAHA</sequence>
<reference evidence="2" key="1">
    <citation type="journal article" date="2015" name="Proc. Natl. Acad. Sci. U.S.A.">
        <title>Networks of energetic and metabolic interactions define dynamics in microbial communities.</title>
        <authorList>
            <person name="Embree M."/>
            <person name="Liu J.K."/>
            <person name="Al-Bassam M.M."/>
            <person name="Zengler K."/>
        </authorList>
    </citation>
    <scope>NUCLEOTIDE SEQUENCE</scope>
</reference>